<organism evidence="2 3">
    <name type="scientific">Triparma laevis f. inornata</name>
    <dbReference type="NCBI Taxonomy" id="1714386"/>
    <lineage>
        <taxon>Eukaryota</taxon>
        <taxon>Sar</taxon>
        <taxon>Stramenopiles</taxon>
        <taxon>Ochrophyta</taxon>
        <taxon>Bolidophyceae</taxon>
        <taxon>Parmales</taxon>
        <taxon>Triparmaceae</taxon>
        <taxon>Triparma</taxon>
    </lineage>
</organism>
<feature type="transmembrane region" description="Helical" evidence="1">
    <location>
        <begin position="35"/>
        <end position="53"/>
    </location>
</feature>
<keyword evidence="1" id="KW-0472">Membrane</keyword>
<feature type="transmembrane region" description="Helical" evidence="1">
    <location>
        <begin position="87"/>
        <end position="106"/>
    </location>
</feature>
<accession>A0A9W7DYE5</accession>
<feature type="transmembrane region" description="Helical" evidence="1">
    <location>
        <begin position="148"/>
        <end position="169"/>
    </location>
</feature>
<protein>
    <submittedName>
        <fullName evidence="2">Uncharacterized protein</fullName>
    </submittedName>
</protein>
<evidence type="ECO:0000313" key="3">
    <source>
        <dbReference type="Proteomes" id="UP001162640"/>
    </source>
</evidence>
<dbReference type="AlphaFoldDB" id="A0A9W7DYE5"/>
<evidence type="ECO:0000256" key="1">
    <source>
        <dbReference type="SAM" id="Phobius"/>
    </source>
</evidence>
<dbReference type="EMBL" id="BLQM01000066">
    <property type="protein sequence ID" value="GMH58640.1"/>
    <property type="molecule type" value="Genomic_DNA"/>
</dbReference>
<proteinExistence type="predicted"/>
<comment type="caution">
    <text evidence="2">The sequence shown here is derived from an EMBL/GenBank/DDBJ whole genome shotgun (WGS) entry which is preliminary data.</text>
</comment>
<sequence>MFVLVLDDYIPDDIHEAGNQLPNFQARPREMNSRTVWFTGCLLFLSFLILPHPSHAPRGSLIKSYSLYLLFHILSNIPAPLPGDFRSILTGFGGSTYLIVACLLYMGGGRDFDSPQQALLNKTIKFAEACSLLLLILCFALPSESTILVVFTFYMFYCLSACTVVYLEIRYNKKGPKDLRVCLGIAATFGMIDFLLPVIPFLGVDIGDFDLGEIN</sequence>
<name>A0A9W7DYE5_9STRA</name>
<reference evidence="3" key="1">
    <citation type="journal article" date="2023" name="Commun. Biol.">
        <title>Genome analysis of Parmales, the sister group of diatoms, reveals the evolutionary specialization of diatoms from phago-mixotrophs to photoautotrophs.</title>
        <authorList>
            <person name="Ban H."/>
            <person name="Sato S."/>
            <person name="Yoshikawa S."/>
            <person name="Yamada K."/>
            <person name="Nakamura Y."/>
            <person name="Ichinomiya M."/>
            <person name="Sato N."/>
            <person name="Blanc-Mathieu R."/>
            <person name="Endo H."/>
            <person name="Kuwata A."/>
            <person name="Ogata H."/>
        </authorList>
    </citation>
    <scope>NUCLEOTIDE SEQUENCE [LARGE SCALE GENOMIC DNA]</scope>
</reference>
<feature type="transmembrane region" description="Helical" evidence="1">
    <location>
        <begin position="181"/>
        <end position="202"/>
    </location>
</feature>
<keyword evidence="1" id="KW-0812">Transmembrane</keyword>
<keyword evidence="1" id="KW-1133">Transmembrane helix</keyword>
<feature type="transmembrane region" description="Helical" evidence="1">
    <location>
        <begin position="126"/>
        <end position="142"/>
    </location>
</feature>
<gene>
    <name evidence="2" type="ORF">TL16_g02653</name>
</gene>
<evidence type="ECO:0000313" key="2">
    <source>
        <dbReference type="EMBL" id="GMH58640.1"/>
    </source>
</evidence>
<dbReference type="Proteomes" id="UP001162640">
    <property type="component" value="Unassembled WGS sequence"/>
</dbReference>